<sequence length="59" mass="7006">MDTHPYGSYTQHMHSPSHTYTHTNSQIHFRDNVDGDICDSIYYRKRRNAINAFQQIAYT</sequence>
<feature type="compositionally biased region" description="Polar residues" evidence="1">
    <location>
        <begin position="8"/>
        <end position="22"/>
    </location>
</feature>
<dbReference type="AlphaFoldDB" id="J9BE06"/>
<feature type="region of interest" description="Disordered" evidence="1">
    <location>
        <begin position="1"/>
        <end position="22"/>
    </location>
</feature>
<dbReference type="EMBL" id="ADBV01001136">
    <property type="protein sequence ID" value="EJW85455.1"/>
    <property type="molecule type" value="Genomic_DNA"/>
</dbReference>
<organism evidence="2 3">
    <name type="scientific">Wuchereria bancrofti</name>
    <dbReference type="NCBI Taxonomy" id="6293"/>
    <lineage>
        <taxon>Eukaryota</taxon>
        <taxon>Metazoa</taxon>
        <taxon>Ecdysozoa</taxon>
        <taxon>Nematoda</taxon>
        <taxon>Chromadorea</taxon>
        <taxon>Rhabditida</taxon>
        <taxon>Spirurina</taxon>
        <taxon>Spiruromorpha</taxon>
        <taxon>Filarioidea</taxon>
        <taxon>Onchocercidae</taxon>
        <taxon>Wuchereria</taxon>
    </lineage>
</organism>
<name>J9BE06_WUCBA</name>
<dbReference type="Proteomes" id="UP000004810">
    <property type="component" value="Unassembled WGS sequence"/>
</dbReference>
<protein>
    <submittedName>
        <fullName evidence="2">Uncharacterized protein</fullName>
    </submittedName>
</protein>
<proteinExistence type="predicted"/>
<reference evidence="3" key="1">
    <citation type="submission" date="2012-08" db="EMBL/GenBank/DDBJ databases">
        <title>The Genome Sequence of Wuchereria bancrofti.</title>
        <authorList>
            <person name="Nutman T.B."/>
            <person name="Fink D.L."/>
            <person name="Russ C."/>
            <person name="Young S."/>
            <person name="Zeng Q."/>
            <person name="Koehrsen M."/>
            <person name="Alvarado L."/>
            <person name="Berlin A."/>
            <person name="Chapman S.B."/>
            <person name="Chen Z."/>
            <person name="Freedman E."/>
            <person name="Gellesch M."/>
            <person name="Goldberg J."/>
            <person name="Griggs A."/>
            <person name="Gujja S."/>
            <person name="Heilman E.R."/>
            <person name="Heiman D."/>
            <person name="Hepburn T."/>
            <person name="Howarth C."/>
            <person name="Jen D."/>
            <person name="Larson L."/>
            <person name="Lewis B."/>
            <person name="Mehta T."/>
            <person name="Park D."/>
            <person name="Pearson M."/>
            <person name="Roberts A."/>
            <person name="Saif S."/>
            <person name="Shea T."/>
            <person name="Shenoy N."/>
            <person name="Sisk P."/>
            <person name="Stolte C."/>
            <person name="Sykes S."/>
            <person name="Walk T."/>
            <person name="White J."/>
            <person name="Yandava C."/>
            <person name="Haas B."/>
            <person name="Henn M.R."/>
            <person name="Nusbaum C."/>
            <person name="Birren B."/>
        </authorList>
    </citation>
    <scope>NUCLEOTIDE SEQUENCE [LARGE SCALE GENOMIC DNA]</scope>
    <source>
        <strain evidence="3">NA</strain>
    </source>
</reference>
<evidence type="ECO:0000256" key="1">
    <source>
        <dbReference type="SAM" id="MobiDB-lite"/>
    </source>
</evidence>
<comment type="caution">
    <text evidence="2">The sequence shown here is derived from an EMBL/GenBank/DDBJ whole genome shotgun (WGS) entry which is preliminary data.</text>
</comment>
<gene>
    <name evidence="2" type="ORF">WUBG_03634</name>
</gene>
<accession>J9BE06</accession>
<evidence type="ECO:0000313" key="2">
    <source>
        <dbReference type="EMBL" id="EJW85455.1"/>
    </source>
</evidence>
<evidence type="ECO:0000313" key="3">
    <source>
        <dbReference type="Proteomes" id="UP000004810"/>
    </source>
</evidence>